<feature type="transmembrane region" description="Helical" evidence="2">
    <location>
        <begin position="97"/>
        <end position="120"/>
    </location>
</feature>
<keyword evidence="2" id="KW-1133">Transmembrane helix</keyword>
<reference evidence="3 4" key="1">
    <citation type="submission" date="2020-08" db="EMBL/GenBank/DDBJ databases">
        <title>Sequencing the genomes of 1000 actinobacteria strains.</title>
        <authorList>
            <person name="Klenk H.-P."/>
        </authorList>
    </citation>
    <scope>NUCLEOTIDE SEQUENCE [LARGE SCALE GENOMIC DNA]</scope>
    <source>
        <strain evidence="3 4">DSM 45518</strain>
    </source>
</reference>
<evidence type="ECO:0000313" key="3">
    <source>
        <dbReference type="EMBL" id="MBB4693567.1"/>
    </source>
</evidence>
<comment type="caution">
    <text evidence="3">The sequence shown here is derived from an EMBL/GenBank/DDBJ whole genome shotgun (WGS) entry which is preliminary data.</text>
</comment>
<dbReference type="RefSeq" id="WP_184952171.1">
    <property type="nucleotide sequence ID" value="NZ_BOMC01000056.1"/>
</dbReference>
<feature type="region of interest" description="Disordered" evidence="1">
    <location>
        <begin position="1"/>
        <end position="37"/>
    </location>
</feature>
<dbReference type="AlphaFoldDB" id="A0A7W7CRW7"/>
<evidence type="ECO:0000256" key="2">
    <source>
        <dbReference type="SAM" id="Phobius"/>
    </source>
</evidence>
<name>A0A7W7CRW7_9ACTN</name>
<accession>A0A7W7CRW7</accession>
<feature type="transmembrane region" description="Helical" evidence="2">
    <location>
        <begin position="132"/>
        <end position="153"/>
    </location>
</feature>
<keyword evidence="2" id="KW-0812">Transmembrane</keyword>
<organism evidence="3 4">
    <name type="scientific">Paractinoplanes abujensis</name>
    <dbReference type="NCBI Taxonomy" id="882441"/>
    <lineage>
        <taxon>Bacteria</taxon>
        <taxon>Bacillati</taxon>
        <taxon>Actinomycetota</taxon>
        <taxon>Actinomycetes</taxon>
        <taxon>Micromonosporales</taxon>
        <taxon>Micromonosporaceae</taxon>
        <taxon>Paractinoplanes</taxon>
    </lineage>
</organism>
<feature type="transmembrane region" description="Helical" evidence="2">
    <location>
        <begin position="188"/>
        <end position="206"/>
    </location>
</feature>
<dbReference type="Proteomes" id="UP000542742">
    <property type="component" value="Unassembled WGS sequence"/>
</dbReference>
<feature type="transmembrane region" description="Helical" evidence="2">
    <location>
        <begin position="44"/>
        <end position="65"/>
    </location>
</feature>
<sequence>MVDETSDMENLQPEPDEPRPGKPAAETDSQEPAERPRTVTNAGLILLTLPVVGVIGMVAAGIAVAEAQDTAGTLVARLTADGVEEGQRLVDDMLSAMWLQLGVTAVVGLGQAIVLGVLAFHVVRGSRRARTTVFALAALSAVAVVWLIALTVAQQRLRARLDALSDLLGFRTVYETDVIPGWFPPVNYGLFTVSALMVAAAVWLLTRPEANAYFGPRPAAPSPARARLRLVLGALAAVIVISVPATVLSAVERVPDVPDLPKFPNLGALPEPGASPLTDPSRKVVFMVEIFGLVGNGNVGYTTSDRGYENEPMPAGLPAFVRAGEFTHGEGSVLTLNATAWGPADSPLSGIPPHLRCSIHINGVLSAVDSNLGICNVTFPLDEFTGVAVKPSPVPSPTPSQTKAAAQIPDCQYLSPQQVGDVVARAGGLPRRVPTVGEGFLGCEYAFKGDRYVEIEWTEGRRMLPGTEDRVFKLDGRRAIWDSEETYLSLELPTGMLFIRADLEISERKARQIVMELMKLVRPQVS</sequence>
<proteinExistence type="predicted"/>
<keyword evidence="2" id="KW-0472">Membrane</keyword>
<keyword evidence="4" id="KW-1185">Reference proteome</keyword>
<feature type="transmembrane region" description="Helical" evidence="2">
    <location>
        <begin position="227"/>
        <end position="251"/>
    </location>
</feature>
<protein>
    <submittedName>
        <fullName evidence="3">Uncharacterized protein</fullName>
    </submittedName>
</protein>
<evidence type="ECO:0000313" key="4">
    <source>
        <dbReference type="Proteomes" id="UP000542742"/>
    </source>
</evidence>
<evidence type="ECO:0000256" key="1">
    <source>
        <dbReference type="SAM" id="MobiDB-lite"/>
    </source>
</evidence>
<dbReference type="EMBL" id="JACHMF010000001">
    <property type="protein sequence ID" value="MBB4693567.1"/>
    <property type="molecule type" value="Genomic_DNA"/>
</dbReference>
<gene>
    <name evidence="3" type="ORF">BKA14_003715</name>
</gene>